<evidence type="ECO:0000313" key="2">
    <source>
        <dbReference type="EMBL" id="MCS5713498.1"/>
    </source>
</evidence>
<comment type="caution">
    <text evidence="2">The sequence shown here is derived from an EMBL/GenBank/DDBJ whole genome shotgun (WGS) entry which is preliminary data.</text>
</comment>
<dbReference type="InterPro" id="IPR008567">
    <property type="entry name" value="BKACE"/>
</dbReference>
<dbReference type="RefSeq" id="WP_259485028.1">
    <property type="nucleotide sequence ID" value="NZ_JANTEZ010000001.1"/>
</dbReference>
<accession>A0ABT2GBH1</accession>
<evidence type="ECO:0000313" key="3">
    <source>
        <dbReference type="Proteomes" id="UP001165580"/>
    </source>
</evidence>
<proteinExistence type="predicted"/>
<reference evidence="2" key="1">
    <citation type="submission" date="2022-08" db="EMBL/GenBank/DDBJ databases">
        <authorList>
            <person name="Deng Y."/>
            <person name="Han X.-F."/>
            <person name="Zhang Y.-Q."/>
        </authorList>
    </citation>
    <scope>NUCLEOTIDE SEQUENCE</scope>
    <source>
        <strain evidence="2">CPCC 205716</strain>
    </source>
</reference>
<organism evidence="2 3">
    <name type="scientific">Herbiconiux gentiana</name>
    <dbReference type="NCBI Taxonomy" id="2970912"/>
    <lineage>
        <taxon>Bacteria</taxon>
        <taxon>Bacillati</taxon>
        <taxon>Actinomycetota</taxon>
        <taxon>Actinomycetes</taxon>
        <taxon>Micrococcales</taxon>
        <taxon>Microbacteriaceae</taxon>
        <taxon>Herbiconiux</taxon>
    </lineage>
</organism>
<dbReference type="EMBL" id="JANTEZ010000001">
    <property type="protein sequence ID" value="MCS5713498.1"/>
    <property type="molecule type" value="Genomic_DNA"/>
</dbReference>
<evidence type="ECO:0000256" key="1">
    <source>
        <dbReference type="SAM" id="MobiDB-lite"/>
    </source>
</evidence>
<dbReference type="Pfam" id="PF05853">
    <property type="entry name" value="BKACE"/>
    <property type="match status" value="1"/>
</dbReference>
<dbReference type="PANTHER" id="PTHR37418:SF1">
    <property type="entry name" value="3-KETO-5-AMINOHEXANOATE CLEAVAGE PROTEIN"/>
    <property type="match status" value="1"/>
</dbReference>
<feature type="region of interest" description="Disordered" evidence="1">
    <location>
        <begin position="1"/>
        <end position="45"/>
    </location>
</feature>
<keyword evidence="3" id="KW-1185">Reference proteome</keyword>
<name>A0ABT2GBH1_9MICO</name>
<gene>
    <name evidence="2" type="ORF">NVV95_02900</name>
</gene>
<dbReference type="Gene3D" id="3.20.20.70">
    <property type="entry name" value="Aldolase class I"/>
    <property type="match status" value="1"/>
</dbReference>
<dbReference type="InterPro" id="IPR013785">
    <property type="entry name" value="Aldolase_TIM"/>
</dbReference>
<dbReference type="PANTHER" id="PTHR37418">
    <property type="entry name" value="3-KETO-5-AMINOHEXANOATE CLEAVAGE ENZYME-RELATED"/>
    <property type="match status" value="1"/>
</dbReference>
<dbReference type="Proteomes" id="UP001165580">
    <property type="component" value="Unassembled WGS sequence"/>
</dbReference>
<protein>
    <submittedName>
        <fullName evidence="2">3-keto-5-aminohexanoate cleavage protein</fullName>
    </submittedName>
</protein>
<sequence length="290" mass="29783">MISRARARPWPVSGHPEAPAAGGLGTTEPAATSEPDTTDTADPVTEPRSTMLIKAAINGGRGRDEHPAVPLTDSQIAAAAAASVAAGADVVHAHVRTPDGGQTIAPDAVAAMVRAVREVDPAIVVGTTTGLWTCSGHEERMAHLAAWPADALPDFASVAFSEEGAAEAARLVVERGMVLESAVWHLDEVPALLASPTLHENVRILIEPEDEEPAAAVAHARAIAAAVRAGGATAPLLYHGYDETAWPVVRAAIEDGAEVRVGFEDMLVLDDGSIAPDTAAMVALARSLGA</sequence>